<feature type="region of interest" description="Disordered" evidence="1">
    <location>
        <begin position="100"/>
        <end position="322"/>
    </location>
</feature>
<dbReference type="EMBL" id="JAPDMQ010000165">
    <property type="protein sequence ID" value="KAK0532222.1"/>
    <property type="molecule type" value="Genomic_DNA"/>
</dbReference>
<feature type="compositionally biased region" description="Basic and acidic residues" evidence="1">
    <location>
        <begin position="612"/>
        <end position="624"/>
    </location>
</feature>
<dbReference type="Proteomes" id="UP001176521">
    <property type="component" value="Unassembled WGS sequence"/>
</dbReference>
<feature type="compositionally biased region" description="Basic and acidic residues" evidence="1">
    <location>
        <begin position="266"/>
        <end position="279"/>
    </location>
</feature>
<reference evidence="2" key="1">
    <citation type="journal article" date="2023" name="PhytoFront">
        <title>Draft Genome Resources of Seven Strains of Tilletia horrida, Causal Agent of Kernel Smut of Rice.</title>
        <authorList>
            <person name="Khanal S."/>
            <person name="Antony Babu S."/>
            <person name="Zhou X.G."/>
        </authorList>
    </citation>
    <scope>NUCLEOTIDE SEQUENCE</scope>
    <source>
        <strain evidence="2">TX3</strain>
    </source>
</reference>
<name>A0AAN6GBC9_9BASI</name>
<dbReference type="PANTHER" id="PTHR15410">
    <property type="entry name" value="HIRA-INTERACTING PROTEIN 3"/>
    <property type="match status" value="1"/>
</dbReference>
<feature type="compositionally biased region" description="Acidic residues" evidence="1">
    <location>
        <begin position="520"/>
        <end position="544"/>
    </location>
</feature>
<feature type="compositionally biased region" description="Low complexity" evidence="1">
    <location>
        <begin position="434"/>
        <end position="447"/>
    </location>
</feature>
<feature type="region of interest" description="Disordered" evidence="1">
    <location>
        <begin position="1"/>
        <end position="23"/>
    </location>
</feature>
<evidence type="ECO:0000313" key="2">
    <source>
        <dbReference type="EMBL" id="KAK0532222.1"/>
    </source>
</evidence>
<keyword evidence="3" id="KW-1185">Reference proteome</keyword>
<dbReference type="PANTHER" id="PTHR15410:SF2">
    <property type="entry name" value="HIRA-INTERACTING PROTEIN 3"/>
    <property type="match status" value="1"/>
</dbReference>
<feature type="compositionally biased region" description="Acidic residues" evidence="1">
    <location>
        <begin position="559"/>
        <end position="569"/>
    </location>
</feature>
<feature type="compositionally biased region" description="Basic and acidic residues" evidence="1">
    <location>
        <begin position="154"/>
        <end position="170"/>
    </location>
</feature>
<feature type="compositionally biased region" description="Acidic residues" evidence="1">
    <location>
        <begin position="280"/>
        <end position="291"/>
    </location>
</feature>
<dbReference type="InterPro" id="IPR037647">
    <property type="entry name" value="HIRIP3"/>
</dbReference>
<evidence type="ECO:0000256" key="1">
    <source>
        <dbReference type="SAM" id="MobiDB-lite"/>
    </source>
</evidence>
<feature type="compositionally biased region" description="Acidic residues" evidence="1">
    <location>
        <begin position="136"/>
        <end position="146"/>
    </location>
</feature>
<feature type="region of interest" description="Disordered" evidence="1">
    <location>
        <begin position="398"/>
        <end position="665"/>
    </location>
</feature>
<protein>
    <submittedName>
        <fullName evidence="2">Uncharacterized protein</fullName>
    </submittedName>
</protein>
<sequence length="665" mass="72707">MAHAQESAKVKAQGARAQPRIPTEDVLGRALEDHILREHELDQDAASTSLTPRNIRNHLIKHFKLGNEHALDTRKLFIKNTARIVVERYRAGESRLYPVEEISESSGSSSSPRSEAGPSSSTKTPQRSQPRRLVSDDEDEDEDEEPERPKSKRSKAEGRTPTKAELERRLKANALTLPSDEDEPEEEVRRAEYDSPDSVSEDDSPPSRARKSKKRKAPSPPSSVASASPPPRQRRRRDASPAASRRKAKSTKAAKGMKSKSRNKARLADDSDEADKTSDSDMDDDMDEDEEERKPKRRVKTSAKTARGGKKAAGAQSKGKNDRLTMLKKLCVSCGARKVWSTFFRSKGCGGDPDSDPSIEEAQIATVQELLSSIGAWEGMSARQAAKLKEERELAKELAEIGAGLPDSDGEGSSPRGGKGGASSGGAGAGGKASAGPSSSSKVIVSGKRVRKPSAMAMASAEYEDMVSEAKTKLVQAADRAQSGLVSDSDEEGGSGGGGKPALGGAKNASRRNSGRAQVLDDDDDDDSAASAFEIDDDEDEDDDGARRRRRRRSSKNEEVDDFIVDDDEKIGYERGGSDDEDRNREEEKEELSRKQRSRRLLDSDEDEDESKQEVIPHGEDEVSLHLSTQFDDRRHRDKGELPRRKKAAEDFKDDLRSFANAVNS</sequence>
<feature type="compositionally biased region" description="Gly residues" evidence="1">
    <location>
        <begin position="415"/>
        <end position="433"/>
    </location>
</feature>
<feature type="compositionally biased region" description="Low complexity" evidence="1">
    <location>
        <begin position="302"/>
        <end position="318"/>
    </location>
</feature>
<accession>A0AAN6GBC9</accession>
<feature type="compositionally biased region" description="Low complexity" evidence="1">
    <location>
        <begin position="104"/>
        <end position="121"/>
    </location>
</feature>
<feature type="compositionally biased region" description="Basic residues" evidence="1">
    <location>
        <begin position="244"/>
        <end position="265"/>
    </location>
</feature>
<gene>
    <name evidence="2" type="ORF">OC842_003361</name>
</gene>
<feature type="compositionally biased region" description="Basic and acidic residues" evidence="1">
    <location>
        <begin position="570"/>
        <end position="594"/>
    </location>
</feature>
<evidence type="ECO:0000313" key="3">
    <source>
        <dbReference type="Proteomes" id="UP001176521"/>
    </source>
</evidence>
<comment type="caution">
    <text evidence="2">The sequence shown here is derived from an EMBL/GenBank/DDBJ whole genome shotgun (WGS) entry which is preliminary data.</text>
</comment>
<feature type="compositionally biased region" description="Basic and acidic residues" evidence="1">
    <location>
        <begin position="631"/>
        <end position="657"/>
    </location>
</feature>
<proteinExistence type="predicted"/>
<organism evidence="2 3">
    <name type="scientific">Tilletia horrida</name>
    <dbReference type="NCBI Taxonomy" id="155126"/>
    <lineage>
        <taxon>Eukaryota</taxon>
        <taxon>Fungi</taxon>
        <taxon>Dikarya</taxon>
        <taxon>Basidiomycota</taxon>
        <taxon>Ustilaginomycotina</taxon>
        <taxon>Exobasidiomycetes</taxon>
        <taxon>Tilletiales</taxon>
        <taxon>Tilletiaceae</taxon>
        <taxon>Tilletia</taxon>
    </lineage>
</organism>
<dbReference type="GO" id="GO:0005634">
    <property type="term" value="C:nucleus"/>
    <property type="evidence" value="ECO:0007669"/>
    <property type="project" value="TreeGrafter"/>
</dbReference>
<feature type="compositionally biased region" description="Basic residues" evidence="1">
    <location>
        <begin position="208"/>
        <end position="217"/>
    </location>
</feature>
<dbReference type="AlphaFoldDB" id="A0AAN6GBC9"/>